<keyword evidence="2" id="KW-1185">Reference proteome</keyword>
<dbReference type="Proteomes" id="UP000790709">
    <property type="component" value="Unassembled WGS sequence"/>
</dbReference>
<accession>A0ACB8AWQ2</accession>
<sequence length="351" mass="40209">MCQILWLEMLNLKPRVDEVLEAARCSKICEALEWKRHQPERKHISRESPLGPDSSERMGCLDMWGEEPEPESGTEKDDGVYILNSRNGPKWYSSVSENPALLVQSWVKGLGEFFFKGATKDKETDAVRVLREMREAAKRTAFIAKLQEPLKKYGLASLILTITTPSMESAKTSELQAQSFRTYQWREALLLCLGKLTEGFAPEEIDQILAGQKECMEGDDVDVNPPSNRAFRRSKVRRLLELISEQGMVPMASKPHAIFFLCSLQNFQAACFDWLMWSVAHSRGIDLTEQDWAKYNLSPELRNILLLSKALRKKRNFWKSEAYLNRNCDRTCQSPKDASGTLTWTKTTFKT</sequence>
<dbReference type="EMBL" id="MU267389">
    <property type="protein sequence ID" value="KAH7916978.1"/>
    <property type="molecule type" value="Genomic_DNA"/>
</dbReference>
<protein>
    <submittedName>
        <fullName evidence="1">Uncharacterized protein</fullName>
    </submittedName>
</protein>
<evidence type="ECO:0000313" key="2">
    <source>
        <dbReference type="Proteomes" id="UP000790709"/>
    </source>
</evidence>
<comment type="caution">
    <text evidence="1">The sequence shown here is derived from an EMBL/GenBank/DDBJ whole genome shotgun (WGS) entry which is preliminary data.</text>
</comment>
<organism evidence="1 2">
    <name type="scientific">Leucogyrophana mollusca</name>
    <dbReference type="NCBI Taxonomy" id="85980"/>
    <lineage>
        <taxon>Eukaryota</taxon>
        <taxon>Fungi</taxon>
        <taxon>Dikarya</taxon>
        <taxon>Basidiomycota</taxon>
        <taxon>Agaricomycotina</taxon>
        <taxon>Agaricomycetes</taxon>
        <taxon>Agaricomycetidae</taxon>
        <taxon>Boletales</taxon>
        <taxon>Boletales incertae sedis</taxon>
        <taxon>Leucogyrophana</taxon>
    </lineage>
</organism>
<gene>
    <name evidence="1" type="ORF">BV22DRAFT_1052778</name>
</gene>
<proteinExistence type="predicted"/>
<reference evidence="1" key="1">
    <citation type="journal article" date="2021" name="New Phytol.">
        <title>Evolutionary innovations through gain and loss of genes in the ectomycorrhizal Boletales.</title>
        <authorList>
            <person name="Wu G."/>
            <person name="Miyauchi S."/>
            <person name="Morin E."/>
            <person name="Kuo A."/>
            <person name="Drula E."/>
            <person name="Varga T."/>
            <person name="Kohler A."/>
            <person name="Feng B."/>
            <person name="Cao Y."/>
            <person name="Lipzen A."/>
            <person name="Daum C."/>
            <person name="Hundley H."/>
            <person name="Pangilinan J."/>
            <person name="Johnson J."/>
            <person name="Barry K."/>
            <person name="LaButti K."/>
            <person name="Ng V."/>
            <person name="Ahrendt S."/>
            <person name="Min B."/>
            <person name="Choi I.G."/>
            <person name="Park H."/>
            <person name="Plett J.M."/>
            <person name="Magnuson J."/>
            <person name="Spatafora J.W."/>
            <person name="Nagy L.G."/>
            <person name="Henrissat B."/>
            <person name="Grigoriev I.V."/>
            <person name="Yang Z.L."/>
            <person name="Xu J."/>
            <person name="Martin F.M."/>
        </authorList>
    </citation>
    <scope>NUCLEOTIDE SEQUENCE</scope>
    <source>
        <strain evidence="1">KUC20120723A-06</strain>
    </source>
</reference>
<evidence type="ECO:0000313" key="1">
    <source>
        <dbReference type="EMBL" id="KAH7916978.1"/>
    </source>
</evidence>
<name>A0ACB8AWQ2_9AGAM</name>